<accession>A0A0X3AMI9</accession>
<reference evidence="9 10" key="1">
    <citation type="submission" date="2016-01" db="EMBL/GenBank/DDBJ databases">
        <authorList>
            <person name="McClelland M."/>
            <person name="Jain A."/>
            <person name="Saraogi P."/>
            <person name="Mendelson R."/>
            <person name="Westerman R."/>
            <person name="SanMiguel P."/>
            <person name="Csonka L."/>
        </authorList>
    </citation>
    <scope>NUCLEOTIDE SEQUENCE [LARGE SCALE GENOMIC DNA]</scope>
    <source>
        <strain evidence="9 10">R-53146</strain>
    </source>
</reference>
<feature type="transmembrane region" description="Helical" evidence="8">
    <location>
        <begin position="259"/>
        <end position="281"/>
    </location>
</feature>
<feature type="transmembrane region" description="Helical" evidence="8">
    <location>
        <begin position="384"/>
        <end position="402"/>
    </location>
</feature>
<evidence type="ECO:0000256" key="1">
    <source>
        <dbReference type="ARBA" id="ARBA00004651"/>
    </source>
</evidence>
<keyword evidence="6 8" id="KW-1133">Transmembrane helix</keyword>
<evidence type="ECO:0000256" key="6">
    <source>
        <dbReference type="ARBA" id="ARBA00022989"/>
    </source>
</evidence>
<keyword evidence="5 8" id="KW-0812">Transmembrane</keyword>
<protein>
    <submittedName>
        <fullName evidence="9">4-amino-4-deoxy-L-arabinose transferase</fullName>
    </submittedName>
</protein>
<keyword evidence="7 8" id="KW-0472">Membrane</keyword>
<evidence type="ECO:0000256" key="4">
    <source>
        <dbReference type="ARBA" id="ARBA00022679"/>
    </source>
</evidence>
<feature type="transmembrane region" description="Helical" evidence="8">
    <location>
        <begin position="409"/>
        <end position="428"/>
    </location>
</feature>
<feature type="transmembrane region" description="Helical" evidence="8">
    <location>
        <begin position="184"/>
        <end position="201"/>
    </location>
</feature>
<feature type="transmembrane region" description="Helical" evidence="8">
    <location>
        <begin position="9"/>
        <end position="31"/>
    </location>
</feature>
<comment type="subcellular location">
    <subcellularLocation>
        <location evidence="1">Cell membrane</location>
        <topology evidence="1">Multi-pass membrane protein</topology>
    </subcellularLocation>
</comment>
<organism evidence="9 10">
    <name type="scientific">Apibacter mensalis</name>
    <dbReference type="NCBI Taxonomy" id="1586267"/>
    <lineage>
        <taxon>Bacteria</taxon>
        <taxon>Pseudomonadati</taxon>
        <taxon>Bacteroidota</taxon>
        <taxon>Flavobacteriia</taxon>
        <taxon>Flavobacteriales</taxon>
        <taxon>Weeksellaceae</taxon>
        <taxon>Apibacter</taxon>
    </lineage>
</organism>
<dbReference type="PANTHER" id="PTHR33908:SF3">
    <property type="entry name" value="UNDECAPRENYL PHOSPHATE-ALPHA-4-AMINO-4-DEOXY-L-ARABINOSE ARABINOSYL TRANSFERASE"/>
    <property type="match status" value="1"/>
</dbReference>
<feature type="transmembrane region" description="Helical" evidence="8">
    <location>
        <begin position="213"/>
        <end position="232"/>
    </location>
</feature>
<dbReference type="RefSeq" id="WP_055424494.1">
    <property type="nucleotide sequence ID" value="NZ_FCOR01000001.1"/>
</dbReference>
<evidence type="ECO:0000256" key="3">
    <source>
        <dbReference type="ARBA" id="ARBA00022676"/>
    </source>
</evidence>
<dbReference type="OrthoDB" id="8353433at2"/>
<dbReference type="EMBL" id="FCOR01000001">
    <property type="protein sequence ID" value="CVK15255.1"/>
    <property type="molecule type" value="Genomic_DNA"/>
</dbReference>
<proteinExistence type="predicted"/>
<gene>
    <name evidence="9" type="ORF">Ga0061079_10167</name>
</gene>
<evidence type="ECO:0000256" key="2">
    <source>
        <dbReference type="ARBA" id="ARBA00022475"/>
    </source>
</evidence>
<evidence type="ECO:0000256" key="5">
    <source>
        <dbReference type="ARBA" id="ARBA00022692"/>
    </source>
</evidence>
<feature type="transmembrane region" description="Helical" evidence="8">
    <location>
        <begin position="72"/>
        <end position="101"/>
    </location>
</feature>
<dbReference type="PANTHER" id="PTHR33908">
    <property type="entry name" value="MANNOSYLTRANSFERASE YKCB-RELATED"/>
    <property type="match status" value="1"/>
</dbReference>
<feature type="transmembrane region" description="Helical" evidence="8">
    <location>
        <begin position="318"/>
        <end position="338"/>
    </location>
</feature>
<dbReference type="GO" id="GO:0009103">
    <property type="term" value="P:lipopolysaccharide biosynthetic process"/>
    <property type="evidence" value="ECO:0007669"/>
    <property type="project" value="UniProtKB-ARBA"/>
</dbReference>
<dbReference type="InterPro" id="IPR050297">
    <property type="entry name" value="LipidA_mod_glycosyltrf_83"/>
</dbReference>
<keyword evidence="3" id="KW-0328">Glycosyltransferase</keyword>
<dbReference type="STRING" id="1586267.GCA_001418685_00066"/>
<feature type="transmembrane region" description="Helical" evidence="8">
    <location>
        <begin position="136"/>
        <end position="152"/>
    </location>
</feature>
<dbReference type="GO" id="GO:0016763">
    <property type="term" value="F:pentosyltransferase activity"/>
    <property type="evidence" value="ECO:0007669"/>
    <property type="project" value="TreeGrafter"/>
</dbReference>
<evidence type="ECO:0000313" key="9">
    <source>
        <dbReference type="EMBL" id="CVK15255.1"/>
    </source>
</evidence>
<dbReference type="GO" id="GO:0005886">
    <property type="term" value="C:plasma membrane"/>
    <property type="evidence" value="ECO:0007669"/>
    <property type="project" value="UniProtKB-SubCell"/>
</dbReference>
<name>A0A0X3AMI9_9FLAO</name>
<feature type="transmembrane region" description="Helical" evidence="8">
    <location>
        <begin position="350"/>
        <end position="372"/>
    </location>
</feature>
<evidence type="ECO:0000256" key="7">
    <source>
        <dbReference type="ARBA" id="ARBA00023136"/>
    </source>
</evidence>
<keyword evidence="4 9" id="KW-0808">Transferase</keyword>
<evidence type="ECO:0000313" key="10">
    <source>
        <dbReference type="Proteomes" id="UP000182761"/>
    </source>
</evidence>
<dbReference type="AlphaFoldDB" id="A0A0X3AMI9"/>
<feature type="transmembrane region" description="Helical" evidence="8">
    <location>
        <begin position="293"/>
        <end position="312"/>
    </location>
</feature>
<dbReference type="Proteomes" id="UP000182761">
    <property type="component" value="Unassembled WGS sequence"/>
</dbReference>
<dbReference type="GO" id="GO:0010041">
    <property type="term" value="P:response to iron(III) ion"/>
    <property type="evidence" value="ECO:0007669"/>
    <property type="project" value="TreeGrafter"/>
</dbReference>
<keyword evidence="2" id="KW-1003">Cell membrane</keyword>
<keyword evidence="10" id="KW-1185">Reference proteome</keyword>
<feature type="transmembrane region" description="Helical" evidence="8">
    <location>
        <begin position="113"/>
        <end position="130"/>
    </location>
</feature>
<feature type="transmembrane region" description="Helical" evidence="8">
    <location>
        <begin position="161"/>
        <end position="178"/>
    </location>
</feature>
<sequence>MKNNNARHIVLLFCISIIILGINLGVMPVNIMEARNFITAREMVQDGHWILTTLNGEPRYEKPPLPTWMTAFFGYLFGFHAVAILRVSVVLVTMLLVFYIYKFSLKLGLTCQTSFHNGLILLTSFYVYFAGRDNQWDIYCHSFMTVSIYYLWKILRLKNAALRNLILGGVFLAFSILSKGPVSLYALLLPFLISYGCIYKFNFTNKKFLKPLCIYILIGLLGGISWSVYIHWMDPEHLNIMAKKETARWINDYNSKSFFYYWNFFTQSGVWTISSLLALFYPYMKNKVSNLKAYQFTLLWTLFSLLLLSFIPEKKVRYILPTLIPLAINTGFYIEYILKGMKNKKDTILIKINFGLLSLVGIVYPFVIYLIFREKFTHQSDWALSSSLVLFIVGITIMIFLIKKSLYYVFYSIILLQCSVIIFVFPLAKSFLYNPNYKSVKELHRFTTNKMTLYDYKYMSPEIVWDYEDKIPPIDDIGIKNELVLKNKTYVGILCFQNDTESLIKKFSTLYTVKKVSYIDLNTVPPSNKSYKARLARDFLVIYKKSY</sequence>
<evidence type="ECO:0000256" key="8">
    <source>
        <dbReference type="SAM" id="Phobius"/>
    </source>
</evidence>